<dbReference type="STRING" id="1160497.A0A1L9VES5"/>
<sequence length="280" mass="31259">MSFENSVPNSSPSQSDEFFNTSKLAGEDCWACGRTPVHEYRMISDDDAQVEIWRKRGLIDFPLDSPLNTIHLCPDCETQFDMPDGCFGFILIPEDMYFFTRYPAPKKNPNNGMVGGRYRRVFLNGSPSYSQKEDISTPKEWPEAPIAALRRAMQVLGTLYMIEIGNEARYTLGWLKDPYAYNDKDLREYLSIYQEERYKIYGRPAKVDQQSPSDSTNDSPGGLPGGGFPGGDLPGNSSSDKRSERSSAASEPEKLNDQSQTTIQECGLGPGPKRGCCSPI</sequence>
<feature type="region of interest" description="Disordered" evidence="1">
    <location>
        <begin position="203"/>
        <end position="280"/>
    </location>
</feature>
<accession>A0A1L9VES5</accession>
<evidence type="ECO:0000256" key="1">
    <source>
        <dbReference type="SAM" id="MobiDB-lite"/>
    </source>
</evidence>
<dbReference type="GeneID" id="34461050"/>
<organism evidence="2 3">
    <name type="scientific">Aspergillus glaucus CBS 516.65</name>
    <dbReference type="NCBI Taxonomy" id="1160497"/>
    <lineage>
        <taxon>Eukaryota</taxon>
        <taxon>Fungi</taxon>
        <taxon>Dikarya</taxon>
        <taxon>Ascomycota</taxon>
        <taxon>Pezizomycotina</taxon>
        <taxon>Eurotiomycetes</taxon>
        <taxon>Eurotiomycetidae</taxon>
        <taxon>Eurotiales</taxon>
        <taxon>Aspergillaceae</taxon>
        <taxon>Aspergillus</taxon>
        <taxon>Aspergillus subgen. Aspergillus</taxon>
    </lineage>
</organism>
<name>A0A1L9VES5_ASPGL</name>
<dbReference type="VEuPathDB" id="FungiDB:ASPGLDRAFT_37188"/>
<reference evidence="3" key="1">
    <citation type="journal article" date="2017" name="Genome Biol.">
        <title>Comparative genomics reveals high biological diversity and specific adaptations in the industrially and medically important fungal genus Aspergillus.</title>
        <authorList>
            <person name="de Vries R.P."/>
            <person name="Riley R."/>
            <person name="Wiebenga A."/>
            <person name="Aguilar-Osorio G."/>
            <person name="Amillis S."/>
            <person name="Uchima C.A."/>
            <person name="Anderluh G."/>
            <person name="Asadollahi M."/>
            <person name="Askin M."/>
            <person name="Barry K."/>
            <person name="Battaglia E."/>
            <person name="Bayram O."/>
            <person name="Benocci T."/>
            <person name="Braus-Stromeyer S.A."/>
            <person name="Caldana C."/>
            <person name="Canovas D."/>
            <person name="Cerqueira G.C."/>
            <person name="Chen F."/>
            <person name="Chen W."/>
            <person name="Choi C."/>
            <person name="Clum A."/>
            <person name="Dos Santos R.A."/>
            <person name="Damasio A.R."/>
            <person name="Diallinas G."/>
            <person name="Emri T."/>
            <person name="Fekete E."/>
            <person name="Flipphi M."/>
            <person name="Freyberg S."/>
            <person name="Gallo A."/>
            <person name="Gournas C."/>
            <person name="Habgood R."/>
            <person name="Hainaut M."/>
            <person name="Harispe M.L."/>
            <person name="Henrissat B."/>
            <person name="Hilden K.S."/>
            <person name="Hope R."/>
            <person name="Hossain A."/>
            <person name="Karabika E."/>
            <person name="Karaffa L."/>
            <person name="Karanyi Z."/>
            <person name="Krasevec N."/>
            <person name="Kuo A."/>
            <person name="Kusch H."/>
            <person name="LaButti K."/>
            <person name="Lagendijk E.L."/>
            <person name="Lapidus A."/>
            <person name="Levasseur A."/>
            <person name="Lindquist E."/>
            <person name="Lipzen A."/>
            <person name="Logrieco A.F."/>
            <person name="MacCabe A."/>
            <person name="Maekelae M.R."/>
            <person name="Malavazi I."/>
            <person name="Melin P."/>
            <person name="Meyer V."/>
            <person name="Mielnichuk N."/>
            <person name="Miskei M."/>
            <person name="Molnar A.P."/>
            <person name="Mule G."/>
            <person name="Ngan C.Y."/>
            <person name="Orejas M."/>
            <person name="Orosz E."/>
            <person name="Ouedraogo J.P."/>
            <person name="Overkamp K.M."/>
            <person name="Park H.-S."/>
            <person name="Perrone G."/>
            <person name="Piumi F."/>
            <person name="Punt P.J."/>
            <person name="Ram A.F."/>
            <person name="Ramon A."/>
            <person name="Rauscher S."/>
            <person name="Record E."/>
            <person name="Riano-Pachon D.M."/>
            <person name="Robert V."/>
            <person name="Roehrig J."/>
            <person name="Ruller R."/>
            <person name="Salamov A."/>
            <person name="Salih N.S."/>
            <person name="Samson R.A."/>
            <person name="Sandor E."/>
            <person name="Sanguinetti M."/>
            <person name="Schuetze T."/>
            <person name="Sepcic K."/>
            <person name="Shelest E."/>
            <person name="Sherlock G."/>
            <person name="Sophianopoulou V."/>
            <person name="Squina F.M."/>
            <person name="Sun H."/>
            <person name="Susca A."/>
            <person name="Todd R.B."/>
            <person name="Tsang A."/>
            <person name="Unkles S.E."/>
            <person name="van de Wiele N."/>
            <person name="van Rossen-Uffink D."/>
            <person name="Oliveira J.V."/>
            <person name="Vesth T.C."/>
            <person name="Visser J."/>
            <person name="Yu J.-H."/>
            <person name="Zhou M."/>
            <person name="Andersen M.R."/>
            <person name="Archer D.B."/>
            <person name="Baker S.E."/>
            <person name="Benoit I."/>
            <person name="Brakhage A.A."/>
            <person name="Braus G.H."/>
            <person name="Fischer R."/>
            <person name="Frisvad J.C."/>
            <person name="Goldman G.H."/>
            <person name="Houbraken J."/>
            <person name="Oakley B."/>
            <person name="Pocsi I."/>
            <person name="Scazzocchio C."/>
            <person name="Seiboth B."/>
            <person name="vanKuyk P.A."/>
            <person name="Wortman J."/>
            <person name="Dyer P.S."/>
            <person name="Grigoriev I.V."/>
        </authorList>
    </citation>
    <scope>NUCLEOTIDE SEQUENCE [LARGE SCALE GENOMIC DNA]</scope>
    <source>
        <strain evidence="3">CBS 516.65</strain>
    </source>
</reference>
<dbReference type="Proteomes" id="UP000184300">
    <property type="component" value="Unassembled WGS sequence"/>
</dbReference>
<proteinExistence type="predicted"/>
<feature type="compositionally biased region" description="Basic and acidic residues" evidence="1">
    <location>
        <begin position="239"/>
        <end position="256"/>
    </location>
</feature>
<dbReference type="EMBL" id="KV878902">
    <property type="protein sequence ID" value="OJJ82448.1"/>
    <property type="molecule type" value="Genomic_DNA"/>
</dbReference>
<protein>
    <submittedName>
        <fullName evidence="2">Uncharacterized protein</fullName>
    </submittedName>
</protein>
<evidence type="ECO:0000313" key="3">
    <source>
        <dbReference type="Proteomes" id="UP000184300"/>
    </source>
</evidence>
<feature type="compositionally biased region" description="Polar residues" evidence="1">
    <location>
        <begin position="208"/>
        <end position="219"/>
    </location>
</feature>
<dbReference type="AlphaFoldDB" id="A0A1L9VES5"/>
<keyword evidence="3" id="KW-1185">Reference proteome</keyword>
<evidence type="ECO:0000313" key="2">
    <source>
        <dbReference type="EMBL" id="OJJ82448.1"/>
    </source>
</evidence>
<feature type="compositionally biased region" description="Gly residues" evidence="1">
    <location>
        <begin position="222"/>
        <end position="233"/>
    </location>
</feature>
<gene>
    <name evidence="2" type="ORF">ASPGLDRAFT_37188</name>
</gene>
<dbReference type="RefSeq" id="XP_022399146.1">
    <property type="nucleotide sequence ID" value="XM_022544789.1"/>
</dbReference>